<evidence type="ECO:0000313" key="2">
    <source>
        <dbReference type="EMBL" id="KAL3662850.1"/>
    </source>
</evidence>
<protein>
    <recommendedName>
        <fullName evidence="4">SAM domain-containing protein</fullName>
    </recommendedName>
</protein>
<proteinExistence type="predicted"/>
<feature type="compositionally biased region" description="Gly residues" evidence="1">
    <location>
        <begin position="1"/>
        <end position="10"/>
    </location>
</feature>
<feature type="region of interest" description="Disordered" evidence="1">
    <location>
        <begin position="89"/>
        <end position="118"/>
    </location>
</feature>
<gene>
    <name evidence="2" type="ORF">V7S43_012251</name>
</gene>
<dbReference type="EMBL" id="JBIMZQ010000030">
    <property type="protein sequence ID" value="KAL3662850.1"/>
    <property type="molecule type" value="Genomic_DNA"/>
</dbReference>
<evidence type="ECO:0000313" key="3">
    <source>
        <dbReference type="Proteomes" id="UP001632037"/>
    </source>
</evidence>
<keyword evidence="3" id="KW-1185">Reference proteome</keyword>
<organism evidence="2 3">
    <name type="scientific">Phytophthora oleae</name>
    <dbReference type="NCBI Taxonomy" id="2107226"/>
    <lineage>
        <taxon>Eukaryota</taxon>
        <taxon>Sar</taxon>
        <taxon>Stramenopiles</taxon>
        <taxon>Oomycota</taxon>
        <taxon>Peronosporomycetes</taxon>
        <taxon>Peronosporales</taxon>
        <taxon>Peronosporaceae</taxon>
        <taxon>Phytophthora</taxon>
    </lineage>
</organism>
<sequence length="600" mass="65971">MHGHGIGWGRLGRFSPGRPPQSDSLRAVHATLATQDLGRMQPSSTSSSAHQAADVVLADPSTSVPSAVSTGLSSWPELKQLNAAVTVTPLDSDAQLRNRKRQRPSAPSSPTAGNTLASFPTPGELKLDFAGFEVGSNASSASTSLSFAATSSAMTYPAASAGYSNTTESYSPAVSTDDVLTFLKNLQLAQDSAALTLAAQRLAQDGFDSVLGLAFAAVSELQRAGIADAQLVWQQARRDFQARRFQGPGVLSSSYTVSRWLELCGIPKASTFEYSEYLVRLGYSAVRDLEFILHDQRALAVFKIGHSRLMAHCIQTAINQQQQQQLQVANYQYGSHGPNVYTAGSSSALLQPLDIQRENEFDVQAYDSFLEALIEPTDTERLQQERYPASGAITLGRENDANRVNLMGTADVFGNRMSFSGVASPMPSNMPLRLLPQEHLQLLYEAVNLPRPNPCRRGKKIYWSVLATGGMKEDRFVPLTQFTAAELQNAYLRQFELPASNPVKMDAWSEDNIQQLEHAVKDPRCRHLSKVCWEMLATGRTGVDEYTPLSKFTASQLRSRFRSLFGDKRPQKLRQKKQMLKLQQQQQQGQHSAIKTERLV</sequence>
<reference evidence="2 3" key="1">
    <citation type="submission" date="2024-09" db="EMBL/GenBank/DDBJ databases">
        <title>Genome sequencing and assembly of Phytophthora oleae, isolate VK10A, causative agent of rot of olive drupes.</title>
        <authorList>
            <person name="Conti Taguali S."/>
            <person name="Riolo M."/>
            <person name="La Spada F."/>
            <person name="Cacciola S.O."/>
            <person name="Dionisio G."/>
        </authorList>
    </citation>
    <scope>NUCLEOTIDE SEQUENCE [LARGE SCALE GENOMIC DNA]</scope>
    <source>
        <strain evidence="2 3">VK10A</strain>
    </source>
</reference>
<dbReference type="Proteomes" id="UP001632037">
    <property type="component" value="Unassembled WGS sequence"/>
</dbReference>
<accession>A0ABD3F7K1</accession>
<evidence type="ECO:0008006" key="4">
    <source>
        <dbReference type="Google" id="ProtNLM"/>
    </source>
</evidence>
<evidence type="ECO:0000256" key="1">
    <source>
        <dbReference type="SAM" id="MobiDB-lite"/>
    </source>
</evidence>
<comment type="caution">
    <text evidence="2">The sequence shown here is derived from an EMBL/GenBank/DDBJ whole genome shotgun (WGS) entry which is preliminary data.</text>
</comment>
<dbReference type="AlphaFoldDB" id="A0ABD3F7K1"/>
<feature type="region of interest" description="Disordered" evidence="1">
    <location>
        <begin position="1"/>
        <end position="24"/>
    </location>
</feature>
<feature type="compositionally biased region" description="Polar residues" evidence="1">
    <location>
        <begin position="105"/>
        <end position="118"/>
    </location>
</feature>
<name>A0ABD3F7K1_9STRA</name>